<organism evidence="2 3">
    <name type="scientific">Taxus chinensis</name>
    <name type="common">Chinese yew</name>
    <name type="synonym">Taxus wallichiana var. chinensis</name>
    <dbReference type="NCBI Taxonomy" id="29808"/>
    <lineage>
        <taxon>Eukaryota</taxon>
        <taxon>Viridiplantae</taxon>
        <taxon>Streptophyta</taxon>
        <taxon>Embryophyta</taxon>
        <taxon>Tracheophyta</taxon>
        <taxon>Spermatophyta</taxon>
        <taxon>Pinopsida</taxon>
        <taxon>Pinidae</taxon>
        <taxon>Conifers II</taxon>
        <taxon>Cupressales</taxon>
        <taxon>Taxaceae</taxon>
        <taxon>Taxus</taxon>
    </lineage>
</organism>
<dbReference type="EMBL" id="JAHRHJ020000010">
    <property type="protein sequence ID" value="KAH9298190.1"/>
    <property type="molecule type" value="Genomic_DNA"/>
</dbReference>
<evidence type="ECO:0000259" key="1">
    <source>
        <dbReference type="Pfam" id="PF00078"/>
    </source>
</evidence>
<evidence type="ECO:0000313" key="2">
    <source>
        <dbReference type="EMBL" id="KAH9298190.1"/>
    </source>
</evidence>
<evidence type="ECO:0000313" key="3">
    <source>
        <dbReference type="Proteomes" id="UP000824469"/>
    </source>
</evidence>
<dbReference type="Proteomes" id="UP000824469">
    <property type="component" value="Unassembled WGS sequence"/>
</dbReference>
<dbReference type="SUPFAM" id="SSF56672">
    <property type="entry name" value="DNA/RNA polymerases"/>
    <property type="match status" value="1"/>
</dbReference>
<dbReference type="InterPro" id="IPR043502">
    <property type="entry name" value="DNA/RNA_pol_sf"/>
</dbReference>
<dbReference type="PANTHER" id="PTHR24559">
    <property type="entry name" value="TRANSPOSON TY3-I GAG-POL POLYPROTEIN"/>
    <property type="match status" value="1"/>
</dbReference>
<dbReference type="Gene3D" id="3.30.70.270">
    <property type="match status" value="1"/>
</dbReference>
<feature type="domain" description="Reverse transcriptase" evidence="1">
    <location>
        <begin position="133"/>
        <end position="234"/>
    </location>
</feature>
<dbReference type="InterPro" id="IPR053134">
    <property type="entry name" value="RNA-dir_DNA_polymerase"/>
</dbReference>
<comment type="caution">
    <text evidence="2">The sequence shown here is derived from an EMBL/GenBank/DDBJ whole genome shotgun (WGS) entry which is preliminary data.</text>
</comment>
<accession>A0AA38CDJ1</accession>
<dbReference type="Gene3D" id="3.10.10.10">
    <property type="entry name" value="HIV Type 1 Reverse Transcriptase, subunit A, domain 1"/>
    <property type="match status" value="1"/>
</dbReference>
<proteinExistence type="predicted"/>
<gene>
    <name evidence="2" type="ORF">KI387_029872</name>
</gene>
<protein>
    <recommendedName>
        <fullName evidence="1">Reverse transcriptase domain-containing protein</fullName>
    </recommendedName>
</protein>
<sequence length="237" mass="27783">MREVVDNADTHVHTYHEPLKTNKVNIGLGEEPKEAIIRDYWLDKEFSKIIEILHEFEDLFPHRYHELKFVHHSLGEMKIKLKDGACPVRKRPYQMNLNLHVKVKEEIEKMIAYGIIEVVEESKGISSMVINIKTDGQIRIYVDYRELNTICVIDPFLTPFTEEILEGFIGHKIYSFTDGFSGYHQVQIAKEDQEKTTFATEWGSFTYMVMPFGLKNVLDFFSCIVVQAFQDFIHKFL</sequence>
<dbReference type="InterPro" id="IPR000477">
    <property type="entry name" value="RT_dom"/>
</dbReference>
<keyword evidence="3" id="KW-1185">Reference proteome</keyword>
<dbReference type="Pfam" id="PF00078">
    <property type="entry name" value="RVT_1"/>
    <property type="match status" value="1"/>
</dbReference>
<dbReference type="AlphaFoldDB" id="A0AA38CDJ1"/>
<dbReference type="InterPro" id="IPR043128">
    <property type="entry name" value="Rev_trsase/Diguanyl_cyclase"/>
</dbReference>
<reference evidence="2 3" key="1">
    <citation type="journal article" date="2021" name="Nat. Plants">
        <title>The Taxus genome provides insights into paclitaxel biosynthesis.</title>
        <authorList>
            <person name="Xiong X."/>
            <person name="Gou J."/>
            <person name="Liao Q."/>
            <person name="Li Y."/>
            <person name="Zhou Q."/>
            <person name="Bi G."/>
            <person name="Li C."/>
            <person name="Du R."/>
            <person name="Wang X."/>
            <person name="Sun T."/>
            <person name="Guo L."/>
            <person name="Liang H."/>
            <person name="Lu P."/>
            <person name="Wu Y."/>
            <person name="Zhang Z."/>
            <person name="Ro D.K."/>
            <person name="Shang Y."/>
            <person name="Huang S."/>
            <person name="Yan J."/>
        </authorList>
    </citation>
    <scope>NUCLEOTIDE SEQUENCE [LARGE SCALE GENOMIC DNA]</scope>
    <source>
        <strain evidence="2">Ta-2019</strain>
    </source>
</reference>
<dbReference type="CDD" id="cd01647">
    <property type="entry name" value="RT_LTR"/>
    <property type="match status" value="1"/>
</dbReference>
<name>A0AA38CDJ1_TAXCH</name>
<dbReference type="PANTHER" id="PTHR24559:SF444">
    <property type="entry name" value="REVERSE TRANSCRIPTASE DOMAIN-CONTAINING PROTEIN"/>
    <property type="match status" value="1"/>
</dbReference>